<evidence type="ECO:0000256" key="6">
    <source>
        <dbReference type="ARBA" id="ARBA00023136"/>
    </source>
</evidence>
<dbReference type="InterPro" id="IPR020846">
    <property type="entry name" value="MFS_dom"/>
</dbReference>
<dbReference type="EMBL" id="JAVRRF010000010">
    <property type="protein sequence ID" value="KAK5060669.1"/>
    <property type="molecule type" value="Genomic_DNA"/>
</dbReference>
<dbReference type="PROSITE" id="PS00216">
    <property type="entry name" value="SUGAR_TRANSPORT_1"/>
    <property type="match status" value="1"/>
</dbReference>
<name>A0ABR0JD84_9EURO</name>
<evidence type="ECO:0000256" key="2">
    <source>
        <dbReference type="ARBA" id="ARBA00010992"/>
    </source>
</evidence>
<evidence type="ECO:0000256" key="1">
    <source>
        <dbReference type="ARBA" id="ARBA00004141"/>
    </source>
</evidence>
<feature type="domain" description="Major facilitator superfamily (MFS) profile" evidence="9">
    <location>
        <begin position="25"/>
        <end position="482"/>
    </location>
</feature>
<evidence type="ECO:0000256" key="5">
    <source>
        <dbReference type="ARBA" id="ARBA00022989"/>
    </source>
</evidence>
<dbReference type="InterPro" id="IPR003663">
    <property type="entry name" value="Sugar/inositol_transpt"/>
</dbReference>
<comment type="similarity">
    <text evidence="2 7">Belongs to the major facilitator superfamily. Sugar transporter (TC 2.A.1.1) family.</text>
</comment>
<dbReference type="PANTHER" id="PTHR48022:SF43">
    <property type="entry name" value="QUINATE TRANSPORTER, PUTATIVE (AFU_ORTHOLOGUE AFUA_1G16230)-RELATED"/>
    <property type="match status" value="1"/>
</dbReference>
<proteinExistence type="inferred from homology"/>
<dbReference type="PROSITE" id="PS50850">
    <property type="entry name" value="MFS"/>
    <property type="match status" value="1"/>
</dbReference>
<evidence type="ECO:0000256" key="8">
    <source>
        <dbReference type="SAM" id="Phobius"/>
    </source>
</evidence>
<feature type="transmembrane region" description="Helical" evidence="8">
    <location>
        <begin position="108"/>
        <end position="129"/>
    </location>
</feature>
<feature type="transmembrane region" description="Helical" evidence="8">
    <location>
        <begin position="397"/>
        <end position="415"/>
    </location>
</feature>
<feature type="transmembrane region" description="Helical" evidence="8">
    <location>
        <begin position="427"/>
        <end position="448"/>
    </location>
</feature>
<dbReference type="PANTHER" id="PTHR48022">
    <property type="entry name" value="PLASTIDIC GLUCOSE TRANSPORTER 4"/>
    <property type="match status" value="1"/>
</dbReference>
<feature type="transmembrane region" description="Helical" evidence="8">
    <location>
        <begin position="460"/>
        <end position="479"/>
    </location>
</feature>
<keyword evidence="6 8" id="KW-0472">Membrane</keyword>
<evidence type="ECO:0000313" key="11">
    <source>
        <dbReference type="Proteomes" id="UP001345691"/>
    </source>
</evidence>
<dbReference type="Proteomes" id="UP001345691">
    <property type="component" value="Unassembled WGS sequence"/>
</dbReference>
<feature type="transmembrane region" description="Helical" evidence="8">
    <location>
        <begin position="199"/>
        <end position="219"/>
    </location>
</feature>
<accession>A0ABR0JD84</accession>
<organism evidence="10 11">
    <name type="scientific">Exophiala sideris</name>
    <dbReference type="NCBI Taxonomy" id="1016849"/>
    <lineage>
        <taxon>Eukaryota</taxon>
        <taxon>Fungi</taxon>
        <taxon>Dikarya</taxon>
        <taxon>Ascomycota</taxon>
        <taxon>Pezizomycotina</taxon>
        <taxon>Eurotiomycetes</taxon>
        <taxon>Chaetothyriomycetidae</taxon>
        <taxon>Chaetothyriales</taxon>
        <taxon>Herpotrichiellaceae</taxon>
        <taxon>Exophiala</taxon>
    </lineage>
</organism>
<evidence type="ECO:0000313" key="10">
    <source>
        <dbReference type="EMBL" id="KAK5060669.1"/>
    </source>
</evidence>
<dbReference type="InterPro" id="IPR005828">
    <property type="entry name" value="MFS_sugar_transport-like"/>
</dbReference>
<keyword evidence="11" id="KW-1185">Reference proteome</keyword>
<feature type="transmembrane region" description="Helical" evidence="8">
    <location>
        <begin position="135"/>
        <end position="152"/>
    </location>
</feature>
<dbReference type="InterPro" id="IPR050360">
    <property type="entry name" value="MFS_Sugar_Transporters"/>
</dbReference>
<comment type="subcellular location">
    <subcellularLocation>
        <location evidence="1">Membrane</location>
        <topology evidence="1">Multi-pass membrane protein</topology>
    </subcellularLocation>
</comment>
<sequence length="537" mass="59196">MHLSQQGSSSPAGPRTRLAPYYLLCVLVIATGGIPKGYDEGGFSSSIGLTSFVQDYNLSSSHWKGNATGLANRKGNITSFGVLGAACGCVIALILDSLRLGRLRAWRVYAVLWASGLFIQMFSSGIYGLLLFGRIWGGLGAGGLTVVTPIYLSEVTPARSRGWIVSLYMVFLLSFLSLGFFISYAASKTMEATREQYRVVQAIPLIPVGIAFICTFWLAETPRWLISRNRVEEAQQVLARLQGLAVDDPLLAEEFRALQLQIEASTSDTQERSTKDLFREIWSPRYRGRFLLSLAFQTFGQWSGGNGITYYVPQIFQYAGVTGNSVSLVASGAYGIVKLLASTLTAFFLVDRIGRRPLFLSGLLLQMITHIYMAVYMGEQPGSGDNKAASNAAIASVFIYALGWSTGLCILQSIYGTEMFPTRLRGICYAITMTVHWFFQFAVVRVTPNMLTSLNVWGAYVFWAAVCGTGLVVLGLWAPETKRVPLEKMDELFEGPWYKMWKAKASRVDIDSSFEAQESLGKGLQRLEVHHVEEGKV</sequence>
<feature type="transmembrane region" description="Helical" evidence="8">
    <location>
        <begin position="332"/>
        <end position="350"/>
    </location>
</feature>
<evidence type="ECO:0000256" key="3">
    <source>
        <dbReference type="ARBA" id="ARBA00022448"/>
    </source>
</evidence>
<evidence type="ECO:0000256" key="7">
    <source>
        <dbReference type="RuleBase" id="RU003346"/>
    </source>
</evidence>
<feature type="transmembrane region" description="Helical" evidence="8">
    <location>
        <begin position="164"/>
        <end position="187"/>
    </location>
</feature>
<evidence type="ECO:0000256" key="4">
    <source>
        <dbReference type="ARBA" id="ARBA00022692"/>
    </source>
</evidence>
<feature type="transmembrane region" description="Helical" evidence="8">
    <location>
        <begin position="77"/>
        <end position="96"/>
    </location>
</feature>
<keyword evidence="4 8" id="KW-0812">Transmembrane</keyword>
<dbReference type="SUPFAM" id="SSF103473">
    <property type="entry name" value="MFS general substrate transporter"/>
    <property type="match status" value="1"/>
</dbReference>
<dbReference type="InterPro" id="IPR036259">
    <property type="entry name" value="MFS_trans_sf"/>
</dbReference>
<protein>
    <recommendedName>
        <fullName evidence="9">Major facilitator superfamily (MFS) profile domain-containing protein</fullName>
    </recommendedName>
</protein>
<dbReference type="Gene3D" id="1.20.1250.20">
    <property type="entry name" value="MFS general substrate transporter like domains"/>
    <property type="match status" value="1"/>
</dbReference>
<dbReference type="PRINTS" id="PR00171">
    <property type="entry name" value="SUGRTRNSPORT"/>
</dbReference>
<reference evidence="10 11" key="1">
    <citation type="submission" date="2023-08" db="EMBL/GenBank/DDBJ databases">
        <title>Black Yeasts Isolated from many extreme environments.</title>
        <authorList>
            <person name="Coleine C."/>
            <person name="Stajich J.E."/>
            <person name="Selbmann L."/>
        </authorList>
    </citation>
    <scope>NUCLEOTIDE SEQUENCE [LARGE SCALE GENOMIC DNA]</scope>
    <source>
        <strain evidence="10 11">CCFEE 6328</strain>
    </source>
</reference>
<dbReference type="InterPro" id="IPR005829">
    <property type="entry name" value="Sugar_transporter_CS"/>
</dbReference>
<gene>
    <name evidence="10" type="ORF">LTR69_005268</name>
</gene>
<dbReference type="NCBIfam" id="TIGR00879">
    <property type="entry name" value="SP"/>
    <property type="match status" value="1"/>
</dbReference>
<feature type="transmembrane region" description="Helical" evidence="8">
    <location>
        <begin position="357"/>
        <end position="377"/>
    </location>
</feature>
<evidence type="ECO:0000259" key="9">
    <source>
        <dbReference type="PROSITE" id="PS50850"/>
    </source>
</evidence>
<dbReference type="Pfam" id="PF00083">
    <property type="entry name" value="Sugar_tr"/>
    <property type="match status" value="1"/>
</dbReference>
<keyword evidence="5 8" id="KW-1133">Transmembrane helix</keyword>
<comment type="caution">
    <text evidence="10">The sequence shown here is derived from an EMBL/GenBank/DDBJ whole genome shotgun (WGS) entry which is preliminary data.</text>
</comment>
<keyword evidence="3 7" id="KW-0813">Transport</keyword>